<sequence length="182" mass="21181">MSMKNTAIEQKMVDDTRFYIDDANMRYLATLRIKAYELGTIRLGDILRDYADGLYTLDHTVVYRILENPDNEELQSEYRLYCSKKRNQLGTDDRNLESLLALEASLSQMPYDIHKGAIVVDQHHIILEGQHRSCVLLKLYGPDHTIPVVKVHRFIRNPRTRFRLLSRKPIAKSAMDGHAEHE</sequence>
<proteinExistence type="predicted"/>
<accession>A0A366K9Y4</accession>
<protein>
    <submittedName>
        <fullName evidence="1">Uncharacterized protein</fullName>
    </submittedName>
</protein>
<gene>
    <name evidence="1" type="ORF">CRD60_06820</name>
</gene>
<evidence type="ECO:0000313" key="1">
    <source>
        <dbReference type="EMBL" id="RBP97471.1"/>
    </source>
</evidence>
<dbReference type="Proteomes" id="UP000252530">
    <property type="component" value="Unassembled WGS sequence"/>
</dbReference>
<dbReference type="AlphaFoldDB" id="A0A366K9Y4"/>
<evidence type="ECO:0000313" key="2">
    <source>
        <dbReference type="Proteomes" id="UP000252530"/>
    </source>
</evidence>
<name>A0A366K9Y4_9BIFI</name>
<reference evidence="1 2" key="1">
    <citation type="submission" date="2017-10" db="EMBL/GenBank/DDBJ databases">
        <title>Bifidobacterium xylocopum sp. nov. and Bifidobacterium aemilianum sp. nov., from the carpenter bee (Xylocopa violacea) digestive tract.</title>
        <authorList>
            <person name="Alberoni D."/>
            <person name="Baffoni L."/>
            <person name="Di Gioia D."/>
            <person name="Gaggia F."/>
            <person name="Biavati B."/>
        </authorList>
    </citation>
    <scope>NUCLEOTIDE SEQUENCE [LARGE SCALE GENOMIC DNA]</scope>
    <source>
        <strain evidence="1 2">XV10</strain>
    </source>
</reference>
<comment type="caution">
    <text evidence="1">The sequence shown here is derived from an EMBL/GenBank/DDBJ whole genome shotgun (WGS) entry which is preliminary data.</text>
</comment>
<dbReference type="RefSeq" id="WP_113860535.1">
    <property type="nucleotide sequence ID" value="NZ_PDCG01000006.1"/>
</dbReference>
<organism evidence="1 2">
    <name type="scientific">Bifidobacterium aemilianum</name>
    <dbReference type="NCBI Taxonomy" id="2493120"/>
    <lineage>
        <taxon>Bacteria</taxon>
        <taxon>Bacillati</taxon>
        <taxon>Actinomycetota</taxon>
        <taxon>Actinomycetes</taxon>
        <taxon>Bifidobacteriales</taxon>
        <taxon>Bifidobacteriaceae</taxon>
        <taxon>Bifidobacterium</taxon>
    </lineage>
</organism>
<keyword evidence="2" id="KW-1185">Reference proteome</keyword>
<dbReference type="EMBL" id="PDCG01000006">
    <property type="protein sequence ID" value="RBP97471.1"/>
    <property type="molecule type" value="Genomic_DNA"/>
</dbReference>